<dbReference type="NCBIfam" id="NF010703">
    <property type="entry name" value="PRK14103.1"/>
    <property type="match status" value="1"/>
</dbReference>
<evidence type="ECO:0000256" key="2">
    <source>
        <dbReference type="ARBA" id="ARBA00022603"/>
    </source>
</evidence>
<dbReference type="PANTHER" id="PTHR43861">
    <property type="entry name" value="TRANS-ACONITATE 2-METHYLTRANSFERASE-RELATED"/>
    <property type="match status" value="1"/>
</dbReference>
<comment type="function">
    <text evidence="5">Catalyzes the S-adenosylmethionine monomethyl esterification of trans-aconitate.</text>
</comment>
<dbReference type="InterPro" id="IPR029063">
    <property type="entry name" value="SAM-dependent_MTases_sf"/>
</dbReference>
<protein>
    <recommendedName>
        <fullName evidence="5">Trans-aconitate 2-methyltransferase</fullName>
        <ecNumber evidence="5">2.1.1.144</ecNumber>
    </recommendedName>
</protein>
<keyword evidence="3 5" id="KW-0808">Transferase</keyword>
<name>A0ABW2LHZ8_9PSEU</name>
<dbReference type="InterPro" id="IPR023506">
    <property type="entry name" value="Trans-aconitate_MeTrfase"/>
</dbReference>
<keyword evidence="1 5" id="KW-0963">Cytoplasm</keyword>
<evidence type="ECO:0000256" key="4">
    <source>
        <dbReference type="ARBA" id="ARBA00022691"/>
    </source>
</evidence>
<dbReference type="RefSeq" id="WP_380667716.1">
    <property type="nucleotide sequence ID" value="NZ_JBHTCJ010000005.1"/>
</dbReference>
<proteinExistence type="inferred from homology"/>
<dbReference type="Pfam" id="PF13489">
    <property type="entry name" value="Methyltransf_23"/>
    <property type="match status" value="1"/>
</dbReference>
<dbReference type="Proteomes" id="UP001596504">
    <property type="component" value="Unassembled WGS sequence"/>
</dbReference>
<dbReference type="GO" id="GO:0032259">
    <property type="term" value="P:methylation"/>
    <property type="evidence" value="ECO:0007669"/>
    <property type="project" value="UniProtKB-KW"/>
</dbReference>
<evidence type="ECO:0000313" key="6">
    <source>
        <dbReference type="EMBL" id="MFC7342136.1"/>
    </source>
</evidence>
<dbReference type="InterPro" id="IPR023149">
    <property type="entry name" value="Trans_acon_MeTrfase_C"/>
</dbReference>
<dbReference type="PANTHER" id="PTHR43861:SF1">
    <property type="entry name" value="TRANS-ACONITATE 2-METHYLTRANSFERASE"/>
    <property type="match status" value="1"/>
</dbReference>
<dbReference type="Gene3D" id="1.10.150.290">
    <property type="entry name" value="S-adenosyl-L-methionine-dependent methyltransferases"/>
    <property type="match status" value="1"/>
</dbReference>
<comment type="subcellular location">
    <subcellularLocation>
        <location evidence="5">Cytoplasm</location>
    </subcellularLocation>
</comment>
<keyword evidence="7" id="KW-1185">Reference proteome</keyword>
<evidence type="ECO:0000313" key="7">
    <source>
        <dbReference type="Proteomes" id="UP001596504"/>
    </source>
</evidence>
<dbReference type="Gene3D" id="3.40.50.150">
    <property type="entry name" value="Vaccinia Virus protein VP39"/>
    <property type="match status" value="1"/>
</dbReference>
<comment type="caution">
    <text evidence="6">The sequence shown here is derived from an EMBL/GenBank/DDBJ whole genome shotgun (WGS) entry which is preliminary data.</text>
</comment>
<gene>
    <name evidence="5" type="primary">tam</name>
    <name evidence="6" type="ORF">ACFQRI_12025</name>
</gene>
<reference evidence="7" key="1">
    <citation type="journal article" date="2019" name="Int. J. Syst. Evol. Microbiol.">
        <title>The Global Catalogue of Microorganisms (GCM) 10K type strain sequencing project: providing services to taxonomists for standard genome sequencing and annotation.</title>
        <authorList>
            <consortium name="The Broad Institute Genomics Platform"/>
            <consortium name="The Broad Institute Genome Sequencing Center for Infectious Disease"/>
            <person name="Wu L."/>
            <person name="Ma J."/>
        </authorList>
    </citation>
    <scope>NUCLEOTIDE SEQUENCE [LARGE SCALE GENOMIC DNA]</scope>
    <source>
        <strain evidence="7">WLHS5</strain>
    </source>
</reference>
<dbReference type="CDD" id="cd02440">
    <property type="entry name" value="AdoMet_MTases"/>
    <property type="match status" value="1"/>
</dbReference>
<organism evidence="6 7">
    <name type="scientific">Saccharopolyspora griseoalba</name>
    <dbReference type="NCBI Taxonomy" id="1431848"/>
    <lineage>
        <taxon>Bacteria</taxon>
        <taxon>Bacillati</taxon>
        <taxon>Actinomycetota</taxon>
        <taxon>Actinomycetes</taxon>
        <taxon>Pseudonocardiales</taxon>
        <taxon>Pseudonocardiaceae</taxon>
        <taxon>Saccharopolyspora</taxon>
    </lineage>
</organism>
<dbReference type="EMBL" id="JBHTCJ010000005">
    <property type="protein sequence ID" value="MFC7342136.1"/>
    <property type="molecule type" value="Genomic_DNA"/>
</dbReference>
<dbReference type="HAMAP" id="MF_00560">
    <property type="entry name" value="Tran_acon_Me_trans"/>
    <property type="match status" value="1"/>
</dbReference>
<dbReference type="GO" id="GO:0030798">
    <property type="term" value="F:trans-aconitate 2-methyltransferase activity"/>
    <property type="evidence" value="ECO:0007669"/>
    <property type="project" value="UniProtKB-EC"/>
</dbReference>
<sequence>MWDPATYLSFSDHRGRPARELMARVGAETARRAVDLGCGAGNLTHLLTDRWPTAELEALDASPEMVEAARRRGVPAQVRDVRAWWPAPDTDVVLCNAVLQWVPEHADLLARWIPELPAGAWFAFQVPGNFDAPSHRAIRELAASPRWGDRLRELAFREDAVLTPQRYADALADLGAEVDAWETTYVQPLRGDDPVLEWVTGTALRPVRAALDDSEWEQFRADLAPRLAEAYPRRPDGVTWFPFRRLFVVARAG</sequence>
<dbReference type="SUPFAM" id="SSF53335">
    <property type="entry name" value="S-adenosyl-L-methionine-dependent methyltransferases"/>
    <property type="match status" value="1"/>
</dbReference>
<accession>A0ABW2LHZ8</accession>
<keyword evidence="2 5" id="KW-0489">Methyltransferase</keyword>
<keyword evidence="4 5" id="KW-0949">S-adenosyl-L-methionine</keyword>
<comment type="catalytic activity">
    <reaction evidence="5">
        <text>trans-aconitate + S-adenosyl-L-methionine = (E)-3-(methoxycarbonyl)pent-2-enedioate + S-adenosyl-L-homocysteine</text>
        <dbReference type="Rhea" id="RHEA:14969"/>
        <dbReference type="ChEBI" id="CHEBI:15708"/>
        <dbReference type="ChEBI" id="CHEBI:57470"/>
        <dbReference type="ChEBI" id="CHEBI:57856"/>
        <dbReference type="ChEBI" id="CHEBI:59789"/>
        <dbReference type="EC" id="2.1.1.144"/>
    </reaction>
</comment>
<dbReference type="EC" id="2.1.1.144" evidence="5"/>
<evidence type="ECO:0000256" key="5">
    <source>
        <dbReference type="HAMAP-Rule" id="MF_00560"/>
    </source>
</evidence>
<evidence type="ECO:0000256" key="3">
    <source>
        <dbReference type="ARBA" id="ARBA00022679"/>
    </source>
</evidence>
<evidence type="ECO:0000256" key="1">
    <source>
        <dbReference type="ARBA" id="ARBA00022490"/>
    </source>
</evidence>
<comment type="similarity">
    <text evidence="5">Belongs to the methyltransferase superfamily. Tam family.</text>
</comment>